<evidence type="ECO:0000313" key="3">
    <source>
        <dbReference type="Proteomes" id="UP000297245"/>
    </source>
</evidence>
<name>A0A4S8LMA9_DENBC</name>
<dbReference type="EMBL" id="ML179335">
    <property type="protein sequence ID" value="THU90446.1"/>
    <property type="molecule type" value="Genomic_DNA"/>
</dbReference>
<evidence type="ECO:0000313" key="2">
    <source>
        <dbReference type="EMBL" id="THU90446.1"/>
    </source>
</evidence>
<keyword evidence="3" id="KW-1185">Reference proteome</keyword>
<dbReference type="Proteomes" id="UP000297245">
    <property type="component" value="Unassembled WGS sequence"/>
</dbReference>
<organism evidence="2 3">
    <name type="scientific">Dendrothele bispora (strain CBS 962.96)</name>
    <dbReference type="NCBI Taxonomy" id="1314807"/>
    <lineage>
        <taxon>Eukaryota</taxon>
        <taxon>Fungi</taxon>
        <taxon>Dikarya</taxon>
        <taxon>Basidiomycota</taxon>
        <taxon>Agaricomycotina</taxon>
        <taxon>Agaricomycetes</taxon>
        <taxon>Agaricomycetidae</taxon>
        <taxon>Agaricales</taxon>
        <taxon>Agaricales incertae sedis</taxon>
        <taxon>Dendrothele</taxon>
    </lineage>
</organism>
<keyword evidence="1" id="KW-0472">Membrane</keyword>
<sequence>MSCRISSQRIDYSHRLLYSFRTRPAFLFYYLSFMVFSCPKSPLLSPLLYICHRGSF</sequence>
<gene>
    <name evidence="2" type="ORF">K435DRAFT_781240</name>
</gene>
<dbReference type="AlphaFoldDB" id="A0A4S8LMA9"/>
<accession>A0A4S8LMA9</accession>
<reference evidence="2 3" key="1">
    <citation type="journal article" date="2019" name="Nat. Ecol. Evol.">
        <title>Megaphylogeny resolves global patterns of mushroom evolution.</title>
        <authorList>
            <person name="Varga T."/>
            <person name="Krizsan K."/>
            <person name="Foldi C."/>
            <person name="Dima B."/>
            <person name="Sanchez-Garcia M."/>
            <person name="Sanchez-Ramirez S."/>
            <person name="Szollosi G.J."/>
            <person name="Szarkandi J.G."/>
            <person name="Papp V."/>
            <person name="Albert L."/>
            <person name="Andreopoulos W."/>
            <person name="Angelini C."/>
            <person name="Antonin V."/>
            <person name="Barry K.W."/>
            <person name="Bougher N.L."/>
            <person name="Buchanan P."/>
            <person name="Buyck B."/>
            <person name="Bense V."/>
            <person name="Catcheside P."/>
            <person name="Chovatia M."/>
            <person name="Cooper J."/>
            <person name="Damon W."/>
            <person name="Desjardin D."/>
            <person name="Finy P."/>
            <person name="Geml J."/>
            <person name="Haridas S."/>
            <person name="Hughes K."/>
            <person name="Justo A."/>
            <person name="Karasinski D."/>
            <person name="Kautmanova I."/>
            <person name="Kiss B."/>
            <person name="Kocsube S."/>
            <person name="Kotiranta H."/>
            <person name="LaButti K.M."/>
            <person name="Lechner B.E."/>
            <person name="Liimatainen K."/>
            <person name="Lipzen A."/>
            <person name="Lukacs Z."/>
            <person name="Mihaltcheva S."/>
            <person name="Morgado L.N."/>
            <person name="Niskanen T."/>
            <person name="Noordeloos M.E."/>
            <person name="Ohm R.A."/>
            <person name="Ortiz-Santana B."/>
            <person name="Ovrebo C."/>
            <person name="Racz N."/>
            <person name="Riley R."/>
            <person name="Savchenko A."/>
            <person name="Shiryaev A."/>
            <person name="Soop K."/>
            <person name="Spirin V."/>
            <person name="Szebenyi C."/>
            <person name="Tomsovsky M."/>
            <person name="Tulloss R.E."/>
            <person name="Uehling J."/>
            <person name="Grigoriev I.V."/>
            <person name="Vagvolgyi C."/>
            <person name="Papp T."/>
            <person name="Martin F.M."/>
            <person name="Miettinen O."/>
            <person name="Hibbett D.S."/>
            <person name="Nagy L.G."/>
        </authorList>
    </citation>
    <scope>NUCLEOTIDE SEQUENCE [LARGE SCALE GENOMIC DNA]</scope>
    <source>
        <strain evidence="2 3">CBS 962.96</strain>
    </source>
</reference>
<feature type="transmembrane region" description="Helical" evidence="1">
    <location>
        <begin position="27"/>
        <end position="50"/>
    </location>
</feature>
<keyword evidence="1" id="KW-0812">Transmembrane</keyword>
<keyword evidence="1" id="KW-1133">Transmembrane helix</keyword>
<proteinExistence type="predicted"/>
<protein>
    <submittedName>
        <fullName evidence="2">Uncharacterized protein</fullName>
    </submittedName>
</protein>
<evidence type="ECO:0000256" key="1">
    <source>
        <dbReference type="SAM" id="Phobius"/>
    </source>
</evidence>